<evidence type="ECO:0000313" key="1">
    <source>
        <dbReference type="EMBL" id="EEF33455.1"/>
    </source>
</evidence>
<dbReference type="InParanoid" id="B9SSF7"/>
<dbReference type="Proteomes" id="UP000008311">
    <property type="component" value="Unassembled WGS sequence"/>
</dbReference>
<gene>
    <name evidence="1" type="ORF">RCOM_1061000</name>
</gene>
<proteinExistence type="predicted"/>
<organism evidence="1 2">
    <name type="scientific">Ricinus communis</name>
    <name type="common">Castor bean</name>
    <dbReference type="NCBI Taxonomy" id="3988"/>
    <lineage>
        <taxon>Eukaryota</taxon>
        <taxon>Viridiplantae</taxon>
        <taxon>Streptophyta</taxon>
        <taxon>Embryophyta</taxon>
        <taxon>Tracheophyta</taxon>
        <taxon>Spermatophyta</taxon>
        <taxon>Magnoliopsida</taxon>
        <taxon>eudicotyledons</taxon>
        <taxon>Gunneridae</taxon>
        <taxon>Pentapetalae</taxon>
        <taxon>rosids</taxon>
        <taxon>fabids</taxon>
        <taxon>Malpighiales</taxon>
        <taxon>Euphorbiaceae</taxon>
        <taxon>Acalyphoideae</taxon>
        <taxon>Acalypheae</taxon>
        <taxon>Ricinus</taxon>
    </lineage>
</organism>
<dbReference type="EMBL" id="EQ974113">
    <property type="protein sequence ID" value="EEF33455.1"/>
    <property type="molecule type" value="Genomic_DNA"/>
</dbReference>
<accession>B9SSF7</accession>
<keyword evidence="2" id="KW-1185">Reference proteome</keyword>
<dbReference type="AlphaFoldDB" id="B9SSF7"/>
<sequence length="81" mass="9397">MGTLLAPITKKLDTMMARQPRTTRHAQKICKSTNEECRLQQCHIRIGCAPCIHHSCAVERIIYQQGKEDRELDKQGKRTEY</sequence>
<name>B9SSF7_RICCO</name>
<reference evidence="2" key="1">
    <citation type="journal article" date="2010" name="Nat. Biotechnol.">
        <title>Draft genome sequence of the oilseed species Ricinus communis.</title>
        <authorList>
            <person name="Chan A.P."/>
            <person name="Crabtree J."/>
            <person name="Zhao Q."/>
            <person name="Lorenzi H."/>
            <person name="Orvis J."/>
            <person name="Puiu D."/>
            <person name="Melake-Berhan A."/>
            <person name="Jones K.M."/>
            <person name="Redman J."/>
            <person name="Chen G."/>
            <person name="Cahoon E.B."/>
            <person name="Gedil M."/>
            <person name="Stanke M."/>
            <person name="Haas B.J."/>
            <person name="Wortman J.R."/>
            <person name="Fraser-Liggett C.M."/>
            <person name="Ravel J."/>
            <person name="Rabinowicz P.D."/>
        </authorList>
    </citation>
    <scope>NUCLEOTIDE SEQUENCE [LARGE SCALE GENOMIC DNA]</scope>
    <source>
        <strain evidence="2">cv. Hale</strain>
    </source>
</reference>
<evidence type="ECO:0000313" key="2">
    <source>
        <dbReference type="Proteomes" id="UP000008311"/>
    </source>
</evidence>
<protein>
    <submittedName>
        <fullName evidence="1">Uncharacterized protein</fullName>
    </submittedName>
</protein>